<name>A0A9N9EQJ9_9GLOM</name>
<organism evidence="1 2">
    <name type="scientific">Ambispora leptoticha</name>
    <dbReference type="NCBI Taxonomy" id="144679"/>
    <lineage>
        <taxon>Eukaryota</taxon>
        <taxon>Fungi</taxon>
        <taxon>Fungi incertae sedis</taxon>
        <taxon>Mucoromycota</taxon>
        <taxon>Glomeromycotina</taxon>
        <taxon>Glomeromycetes</taxon>
        <taxon>Archaeosporales</taxon>
        <taxon>Ambisporaceae</taxon>
        <taxon>Ambispora</taxon>
    </lineage>
</organism>
<dbReference type="Proteomes" id="UP000789508">
    <property type="component" value="Unassembled WGS sequence"/>
</dbReference>
<reference evidence="1" key="1">
    <citation type="submission" date="2021-06" db="EMBL/GenBank/DDBJ databases">
        <authorList>
            <person name="Kallberg Y."/>
            <person name="Tangrot J."/>
            <person name="Rosling A."/>
        </authorList>
    </citation>
    <scope>NUCLEOTIDE SEQUENCE</scope>
    <source>
        <strain evidence="1">FL130A</strain>
    </source>
</reference>
<accession>A0A9N9EQJ9</accession>
<dbReference type="EMBL" id="CAJVPS010014804">
    <property type="protein sequence ID" value="CAG8684418.1"/>
    <property type="molecule type" value="Genomic_DNA"/>
</dbReference>
<sequence>TVLFLGAAQYPDFPKITTLPTYLKTLNYAEVDVNQTTTNYEII</sequence>
<evidence type="ECO:0000313" key="2">
    <source>
        <dbReference type="Proteomes" id="UP000789508"/>
    </source>
</evidence>
<feature type="non-terminal residue" evidence="1">
    <location>
        <position position="1"/>
    </location>
</feature>
<proteinExistence type="predicted"/>
<keyword evidence="2" id="KW-1185">Reference proteome</keyword>
<comment type="caution">
    <text evidence="1">The sequence shown here is derived from an EMBL/GenBank/DDBJ whole genome shotgun (WGS) entry which is preliminary data.</text>
</comment>
<protein>
    <submittedName>
        <fullName evidence="1">10551_t:CDS:1</fullName>
    </submittedName>
</protein>
<gene>
    <name evidence="1" type="ORF">ALEPTO_LOCUS10963</name>
</gene>
<evidence type="ECO:0000313" key="1">
    <source>
        <dbReference type="EMBL" id="CAG8684418.1"/>
    </source>
</evidence>
<dbReference type="AlphaFoldDB" id="A0A9N9EQJ9"/>